<organism evidence="3 4">
    <name type="scientific">Helianthus annuus</name>
    <name type="common">Common sunflower</name>
    <dbReference type="NCBI Taxonomy" id="4232"/>
    <lineage>
        <taxon>Eukaryota</taxon>
        <taxon>Viridiplantae</taxon>
        <taxon>Streptophyta</taxon>
        <taxon>Embryophyta</taxon>
        <taxon>Tracheophyta</taxon>
        <taxon>Spermatophyta</taxon>
        <taxon>Magnoliopsida</taxon>
        <taxon>eudicotyledons</taxon>
        <taxon>Gunneridae</taxon>
        <taxon>Pentapetalae</taxon>
        <taxon>asterids</taxon>
        <taxon>campanulids</taxon>
        <taxon>Asterales</taxon>
        <taxon>Asteraceae</taxon>
        <taxon>Asteroideae</taxon>
        <taxon>Heliantheae alliance</taxon>
        <taxon>Heliantheae</taxon>
        <taxon>Helianthus</taxon>
    </lineage>
</organism>
<reference evidence="2 4" key="1">
    <citation type="journal article" date="2017" name="Nature">
        <title>The sunflower genome provides insights into oil metabolism, flowering and Asterid evolution.</title>
        <authorList>
            <person name="Badouin H."/>
            <person name="Gouzy J."/>
            <person name="Grassa C.J."/>
            <person name="Murat F."/>
            <person name="Staton S.E."/>
            <person name="Cottret L."/>
            <person name="Lelandais-Briere C."/>
            <person name="Owens G.L."/>
            <person name="Carrere S."/>
            <person name="Mayjonade B."/>
            <person name="Legrand L."/>
            <person name="Gill N."/>
            <person name="Kane N.C."/>
            <person name="Bowers J.E."/>
            <person name="Hubner S."/>
            <person name="Bellec A."/>
            <person name="Berard A."/>
            <person name="Berges H."/>
            <person name="Blanchet N."/>
            <person name="Boniface M.C."/>
            <person name="Brunel D."/>
            <person name="Catrice O."/>
            <person name="Chaidir N."/>
            <person name="Claudel C."/>
            <person name="Donnadieu C."/>
            <person name="Faraut T."/>
            <person name="Fievet G."/>
            <person name="Helmstetter N."/>
            <person name="King M."/>
            <person name="Knapp S.J."/>
            <person name="Lai Z."/>
            <person name="Le Paslier M.C."/>
            <person name="Lippi Y."/>
            <person name="Lorenzon L."/>
            <person name="Mandel J.R."/>
            <person name="Marage G."/>
            <person name="Marchand G."/>
            <person name="Marquand E."/>
            <person name="Bret-Mestries E."/>
            <person name="Morien E."/>
            <person name="Nambeesan S."/>
            <person name="Nguyen T."/>
            <person name="Pegot-Espagnet P."/>
            <person name="Pouilly N."/>
            <person name="Raftis F."/>
            <person name="Sallet E."/>
            <person name="Schiex T."/>
            <person name="Thomas J."/>
            <person name="Vandecasteele C."/>
            <person name="Vares D."/>
            <person name="Vear F."/>
            <person name="Vautrin S."/>
            <person name="Crespi M."/>
            <person name="Mangin B."/>
            <person name="Burke J.M."/>
            <person name="Salse J."/>
            <person name="Munos S."/>
            <person name="Vincourt P."/>
            <person name="Rieseberg L.H."/>
            <person name="Langlade N.B."/>
        </authorList>
    </citation>
    <scope>NUCLEOTIDE SEQUENCE [LARGE SCALE GENOMIC DNA]</scope>
    <source>
        <strain evidence="4">cv. SF193</strain>
        <tissue evidence="2">Leaves</tissue>
    </source>
</reference>
<evidence type="ECO:0000313" key="2">
    <source>
        <dbReference type="EMBL" id="KAF5817816.1"/>
    </source>
</evidence>
<keyword evidence="1" id="KW-0472">Membrane</keyword>
<dbReference type="Proteomes" id="UP000215914">
    <property type="component" value="Chromosome 3"/>
</dbReference>
<evidence type="ECO:0000256" key="1">
    <source>
        <dbReference type="SAM" id="Phobius"/>
    </source>
</evidence>
<keyword evidence="1" id="KW-0812">Transmembrane</keyword>
<evidence type="ECO:0000313" key="4">
    <source>
        <dbReference type="Proteomes" id="UP000215914"/>
    </source>
</evidence>
<sequence length="51" mass="6104">MLVFDFYMFYLDFIFFHVFFCTIVSILGFIAKIKNPNYICSCVLVDPMVDY</sequence>
<keyword evidence="1" id="KW-1133">Transmembrane helix</keyword>
<name>A0A251V5P2_HELAN</name>
<dbReference type="AlphaFoldDB" id="A0A251V5P2"/>
<accession>A0A251V5P2</accession>
<evidence type="ECO:0000313" key="3">
    <source>
        <dbReference type="EMBL" id="OTG30905.1"/>
    </source>
</evidence>
<dbReference type="EMBL" id="MNCJ02000317">
    <property type="protein sequence ID" value="KAF5817816.1"/>
    <property type="molecule type" value="Genomic_DNA"/>
</dbReference>
<dbReference type="Gramene" id="mRNA:HanXRQr2_Chr02g0057441">
    <property type="protein sequence ID" value="CDS:HanXRQr2_Chr02g0057441.1"/>
    <property type="gene ID" value="HanXRQr2_Chr02g0057441"/>
</dbReference>
<reference evidence="3" key="2">
    <citation type="submission" date="2017-02" db="EMBL/GenBank/DDBJ databases">
        <title>Sunflower complete genome.</title>
        <authorList>
            <person name="Langlade N."/>
            <person name="Munos S."/>
        </authorList>
    </citation>
    <scope>NUCLEOTIDE SEQUENCE [LARGE SCALE GENOMIC DNA]</scope>
    <source>
        <tissue evidence="3">Leaves</tissue>
    </source>
</reference>
<dbReference type="InParanoid" id="A0A251V5P2"/>
<proteinExistence type="predicted"/>
<feature type="transmembrane region" description="Helical" evidence="1">
    <location>
        <begin position="6"/>
        <end position="31"/>
    </location>
</feature>
<gene>
    <name evidence="3" type="ORF">HannXRQ_Chr03g0069591</name>
    <name evidence="2" type="ORF">HanXRQr2_Chr02g0057441</name>
</gene>
<dbReference type="EMBL" id="CM007892">
    <property type="protein sequence ID" value="OTG30905.1"/>
    <property type="molecule type" value="Genomic_DNA"/>
</dbReference>
<protein>
    <submittedName>
        <fullName evidence="3">Uncharacterized protein</fullName>
    </submittedName>
</protein>
<reference evidence="2" key="3">
    <citation type="submission" date="2020-06" db="EMBL/GenBank/DDBJ databases">
        <title>Helianthus annuus Genome sequencing and assembly Release 2.</title>
        <authorList>
            <person name="Gouzy J."/>
            <person name="Langlade N."/>
            <person name="Munos S."/>
        </authorList>
    </citation>
    <scope>NUCLEOTIDE SEQUENCE</scope>
    <source>
        <tissue evidence="2">Leaves</tissue>
    </source>
</reference>
<keyword evidence="4" id="KW-1185">Reference proteome</keyword>